<dbReference type="InterPro" id="IPR036388">
    <property type="entry name" value="WH-like_DNA-bd_sf"/>
</dbReference>
<dbReference type="InterPro" id="IPR002182">
    <property type="entry name" value="NB-ARC"/>
</dbReference>
<dbReference type="PROSITE" id="PS50943">
    <property type="entry name" value="HTH_CROC1"/>
    <property type="match status" value="1"/>
</dbReference>
<dbReference type="Gene3D" id="3.40.50.300">
    <property type="entry name" value="P-loop containing nucleotide triphosphate hydrolases"/>
    <property type="match status" value="1"/>
</dbReference>
<dbReference type="SMART" id="SM00028">
    <property type="entry name" value="TPR"/>
    <property type="match status" value="4"/>
</dbReference>
<proteinExistence type="predicted"/>
<dbReference type="InterPro" id="IPR027417">
    <property type="entry name" value="P-loop_NTPase"/>
</dbReference>
<dbReference type="EMBL" id="BNDX01000009">
    <property type="protein sequence ID" value="GHI32007.1"/>
    <property type="molecule type" value="Genomic_DNA"/>
</dbReference>
<protein>
    <recommendedName>
        <fullName evidence="1">HTH cro/C1-type domain-containing protein</fullName>
    </recommendedName>
</protein>
<dbReference type="Pfam" id="PF13560">
    <property type="entry name" value="HTH_31"/>
    <property type="match status" value="1"/>
</dbReference>
<name>A0ABQ3Q423_9ACTN</name>
<evidence type="ECO:0000313" key="3">
    <source>
        <dbReference type="Proteomes" id="UP001052655"/>
    </source>
</evidence>
<dbReference type="SMART" id="SM00382">
    <property type="entry name" value="AAA"/>
    <property type="match status" value="1"/>
</dbReference>
<accession>A0ABQ3Q423</accession>
<dbReference type="Proteomes" id="UP001052655">
    <property type="component" value="Unassembled WGS sequence"/>
</dbReference>
<comment type="caution">
    <text evidence="2">The sequence shown here is derived from an EMBL/GenBank/DDBJ whole genome shotgun (WGS) entry which is preliminary data.</text>
</comment>
<evidence type="ECO:0000259" key="1">
    <source>
        <dbReference type="PROSITE" id="PS50943"/>
    </source>
</evidence>
<dbReference type="InterPro" id="IPR019734">
    <property type="entry name" value="TPR_rpt"/>
</dbReference>
<dbReference type="InterPro" id="IPR010982">
    <property type="entry name" value="Lambda_DNA-bd_dom_sf"/>
</dbReference>
<gene>
    <name evidence="2" type="ORF">Sdagh_37370</name>
</gene>
<dbReference type="PANTHER" id="PTHR47691">
    <property type="entry name" value="REGULATOR-RELATED"/>
    <property type="match status" value="1"/>
</dbReference>
<sequence length="788" mass="84716">MTAVEPVNAETQPAFGSVLRELRLAASLTLEGLAEASGVSVRGIGDLERGRRTAPQRRTVAALARGLGLSGPGLQRFLDAARAGRDDGYTPVGVRAVPRGSSDFVGREHELTRLTELAVSLAGRRVRGGEGDASTAGAPPVVVAVSGAPGVGKTTLALEAAHRLAGRFPDGQIVVDMRGLDEEAPTPVELMLGVLRALRVADREVLNAGPQGHVHLYRQTLAQRRFVLVLDNARDEAQVRPLLPGVGEGMVIVTSRRMLTGLEGVHRIPLDNLSASEATALLTRLAGTESSRAAAAELRRIALLCGCLPLALHLAGHWLATGRTWPGADLADRLAPTAEPWGSMVAGDVRVSATFDLSYRQLSEPAGRMFRRLALVTGPDISAAGAARLCGQPLFDAEDCLEELVEAGLLAVERDRYRMHDLLRIHAGNKLRAEENAGSTARARKALHDWLLSTAIVAGRWYEPGFGAPPDGWDGDVDLSTADKGRAWLQDESANWLSALRAAAAEGRDATVVDVAEALHWFSDQWIFWGHWPEVFALAAGSAERTGDAVAHATQLNYLAWARLACEGRYRDSLVHSHRALALARDADDKRQQAWAHFYIAWAHRKLAQYGTAADHMSRAGRHFEGVGDAEGGLTARHGIALILSESGHGEEAIAAFHRALEYIERERDRLEPHAVDFARIGLHSGMAYCFEQLGRAAEAVLQLRIAVDLSGRSNNIGVQSRELYRLGTLLLSMKRSAEARAVFARIVTLGSAADPQCARDAAVRLDALDADETAARGLSLVETDQPC</sequence>
<dbReference type="SUPFAM" id="SSF52540">
    <property type="entry name" value="P-loop containing nucleoside triphosphate hydrolases"/>
    <property type="match status" value="1"/>
</dbReference>
<dbReference type="Pfam" id="PF00931">
    <property type="entry name" value="NB-ARC"/>
    <property type="match status" value="1"/>
</dbReference>
<dbReference type="SMART" id="SM00530">
    <property type="entry name" value="HTH_XRE"/>
    <property type="match status" value="1"/>
</dbReference>
<dbReference type="PANTHER" id="PTHR47691:SF3">
    <property type="entry name" value="HTH-TYPE TRANSCRIPTIONAL REGULATOR RV0890C-RELATED"/>
    <property type="match status" value="1"/>
</dbReference>
<keyword evidence="3" id="KW-1185">Reference proteome</keyword>
<evidence type="ECO:0000313" key="2">
    <source>
        <dbReference type="EMBL" id="GHI32007.1"/>
    </source>
</evidence>
<feature type="domain" description="HTH cro/C1-type" evidence="1">
    <location>
        <begin position="19"/>
        <end position="74"/>
    </location>
</feature>
<dbReference type="Gene3D" id="1.10.10.10">
    <property type="entry name" value="Winged helix-like DNA-binding domain superfamily/Winged helix DNA-binding domain"/>
    <property type="match status" value="1"/>
</dbReference>
<dbReference type="SUPFAM" id="SSF47413">
    <property type="entry name" value="lambda repressor-like DNA-binding domains"/>
    <property type="match status" value="1"/>
</dbReference>
<dbReference type="InterPro" id="IPR011990">
    <property type="entry name" value="TPR-like_helical_dom_sf"/>
</dbReference>
<dbReference type="InterPro" id="IPR001387">
    <property type="entry name" value="Cro/C1-type_HTH"/>
</dbReference>
<organism evidence="2 3">
    <name type="scientific">Streptomyces daghestanicus</name>
    <dbReference type="NCBI Taxonomy" id="66885"/>
    <lineage>
        <taxon>Bacteria</taxon>
        <taxon>Bacillati</taxon>
        <taxon>Actinomycetota</taxon>
        <taxon>Actinomycetes</taxon>
        <taxon>Kitasatosporales</taxon>
        <taxon>Streptomycetaceae</taxon>
        <taxon>Streptomyces</taxon>
    </lineage>
</organism>
<dbReference type="Gene3D" id="1.25.40.10">
    <property type="entry name" value="Tetratricopeptide repeat domain"/>
    <property type="match status" value="2"/>
</dbReference>
<dbReference type="Gene3D" id="1.10.260.40">
    <property type="entry name" value="lambda repressor-like DNA-binding domains"/>
    <property type="match status" value="1"/>
</dbReference>
<dbReference type="CDD" id="cd00093">
    <property type="entry name" value="HTH_XRE"/>
    <property type="match status" value="1"/>
</dbReference>
<dbReference type="PRINTS" id="PR00364">
    <property type="entry name" value="DISEASERSIST"/>
</dbReference>
<dbReference type="InterPro" id="IPR003593">
    <property type="entry name" value="AAA+_ATPase"/>
</dbReference>
<dbReference type="SUPFAM" id="SSF48452">
    <property type="entry name" value="TPR-like"/>
    <property type="match status" value="1"/>
</dbReference>
<reference evidence="2" key="1">
    <citation type="submission" date="2024-05" db="EMBL/GenBank/DDBJ databases">
        <title>Whole genome shotgun sequence of Streptomyces daghestanicus NBRC 12762.</title>
        <authorList>
            <person name="Komaki H."/>
            <person name="Tamura T."/>
        </authorList>
    </citation>
    <scope>NUCLEOTIDE SEQUENCE</scope>
    <source>
        <strain evidence="2">NBRC 12762</strain>
    </source>
</reference>